<feature type="compositionally biased region" description="Low complexity" evidence="1">
    <location>
        <begin position="28"/>
        <end position="49"/>
    </location>
</feature>
<dbReference type="EMBL" id="JAVVDO010000002">
    <property type="protein sequence ID" value="MDT8329735.1"/>
    <property type="molecule type" value="Genomic_DNA"/>
</dbReference>
<accession>A0A1L7AG98</accession>
<evidence type="ECO:0000313" key="6">
    <source>
        <dbReference type="Proteomes" id="UP000185494"/>
    </source>
</evidence>
<dbReference type="Pfam" id="PF03713">
    <property type="entry name" value="DUF305"/>
    <property type="match status" value="1"/>
</dbReference>
<feature type="region of interest" description="Disordered" evidence="1">
    <location>
        <begin position="22"/>
        <end position="49"/>
    </location>
</feature>
<dbReference type="AlphaFoldDB" id="A0A1L7AG98"/>
<feature type="signal peptide" evidence="2">
    <location>
        <begin position="1"/>
        <end position="19"/>
    </location>
</feature>
<dbReference type="Proteomes" id="UP000185494">
    <property type="component" value="Chromosome 1"/>
</dbReference>
<dbReference type="RefSeq" id="WP_075798541.1">
    <property type="nucleotide sequence ID" value="NZ_CP015583.1"/>
</dbReference>
<protein>
    <submittedName>
        <fullName evidence="4">DUF305 domain-containing protein</fullName>
    </submittedName>
</protein>
<dbReference type="KEGG" id="rgi:RGI145_11975"/>
<keyword evidence="2" id="KW-0732">Signal</keyword>
<keyword evidence="7" id="KW-1185">Reference proteome</keyword>
<evidence type="ECO:0000259" key="3">
    <source>
        <dbReference type="Pfam" id="PF03713"/>
    </source>
</evidence>
<dbReference type="Gene3D" id="1.20.1260.10">
    <property type="match status" value="1"/>
</dbReference>
<feature type="domain" description="DUF305" evidence="3">
    <location>
        <begin position="32"/>
        <end position="122"/>
    </location>
</feature>
<evidence type="ECO:0000313" key="5">
    <source>
        <dbReference type="EMBL" id="MDT8329735.1"/>
    </source>
</evidence>
<dbReference type="eggNOG" id="COG3544">
    <property type="taxonomic scope" value="Bacteria"/>
</dbReference>
<name>A0A1L7AG98_9PROT</name>
<dbReference type="PANTHER" id="PTHR36933:SF1">
    <property type="entry name" value="SLL0788 PROTEIN"/>
    <property type="match status" value="1"/>
</dbReference>
<gene>
    <name evidence="4" type="ORF">RGI145_11975</name>
    <name evidence="5" type="ORF">RQ831_01645</name>
</gene>
<dbReference type="EMBL" id="CP015583">
    <property type="protein sequence ID" value="APT57719.1"/>
    <property type="molecule type" value="Genomic_DNA"/>
</dbReference>
<reference evidence="5" key="3">
    <citation type="submission" date="2023-09" db="EMBL/GenBank/DDBJ databases">
        <authorList>
            <person name="Schober I."/>
            <person name="Bunk B."/>
        </authorList>
    </citation>
    <scope>NUCLEOTIDE SEQUENCE</scope>
    <source>
        <strain evidence="5">DSM 103800</strain>
    </source>
</reference>
<reference evidence="5 7" key="2">
    <citation type="journal article" date="2019" name="Microb. Pathog.">
        <title>Comparison of VITEK 2, MALDI-TOF MS, 16S rRNA gene sequencing, and whole-genome sequencing for identification of Roseomonas mucosa.</title>
        <authorList>
            <person name="Rudolph W.W."/>
            <person name="Gunzer F."/>
            <person name="Trauth M."/>
            <person name="Bunk B."/>
            <person name="Bigge R."/>
            <person name="Schrottner P."/>
        </authorList>
    </citation>
    <scope>NUCLEOTIDE SEQUENCE [LARGE SCALE GENOMIC DNA]</scope>
    <source>
        <strain evidence="5 7">DSM 103800</strain>
    </source>
</reference>
<dbReference type="InterPro" id="IPR012347">
    <property type="entry name" value="Ferritin-like"/>
</dbReference>
<dbReference type="InterPro" id="IPR005183">
    <property type="entry name" value="DUF305_CopM-like"/>
</dbReference>
<evidence type="ECO:0000313" key="4">
    <source>
        <dbReference type="EMBL" id="APT57719.1"/>
    </source>
</evidence>
<organism evidence="4 6">
    <name type="scientific">Roseomonas gilardii</name>
    <dbReference type="NCBI Taxonomy" id="257708"/>
    <lineage>
        <taxon>Bacteria</taxon>
        <taxon>Pseudomonadati</taxon>
        <taxon>Pseudomonadota</taxon>
        <taxon>Alphaproteobacteria</taxon>
        <taxon>Acetobacterales</taxon>
        <taxon>Roseomonadaceae</taxon>
        <taxon>Roseomonas</taxon>
    </lineage>
</organism>
<proteinExistence type="predicted"/>
<evidence type="ECO:0000256" key="1">
    <source>
        <dbReference type="SAM" id="MobiDB-lite"/>
    </source>
</evidence>
<evidence type="ECO:0000313" key="7">
    <source>
        <dbReference type="Proteomes" id="UP001258945"/>
    </source>
</evidence>
<reference evidence="4 6" key="1">
    <citation type="submission" date="2016-05" db="EMBL/GenBank/DDBJ databases">
        <title>Complete Genome and Methylome Analysis of Psychrotrophic Bacterial Isolates from Antarctic Lake Untersee.</title>
        <authorList>
            <person name="Fomenkov A."/>
            <person name="Akimov V.N."/>
            <person name="Vasilyeva L.V."/>
            <person name="Andersen D."/>
            <person name="Vincze T."/>
            <person name="Roberts R.J."/>
        </authorList>
    </citation>
    <scope>NUCLEOTIDE SEQUENCE [LARGE SCALE GENOMIC DNA]</scope>
    <source>
        <strain evidence="4 6">U14-5</strain>
    </source>
</reference>
<dbReference type="Proteomes" id="UP001258945">
    <property type="component" value="Unassembled WGS sequence"/>
</dbReference>
<sequence length="127" mass="13479">MFRALLLLGGLTLAVPAMAQMSGHTGHGASPSAPAAPATGQAASSPSTAEYRAAMEKMHGAMAIPYTGDADKDFVAGMIPHHQGAIDMARIVLKYGKDPEIRKIAQDVVSAQEREIRELEAIRKRLN</sequence>
<dbReference type="PANTHER" id="PTHR36933">
    <property type="entry name" value="SLL0788 PROTEIN"/>
    <property type="match status" value="1"/>
</dbReference>
<feature type="chain" id="PRO_5013267571" evidence="2">
    <location>
        <begin position="20"/>
        <end position="127"/>
    </location>
</feature>
<evidence type="ECO:0000256" key="2">
    <source>
        <dbReference type="SAM" id="SignalP"/>
    </source>
</evidence>
<dbReference type="STRING" id="257708.RGI145_11975"/>